<evidence type="ECO:0000313" key="1">
    <source>
        <dbReference type="EMBL" id="KAJ7786598.1"/>
    </source>
</evidence>
<sequence>MLLEWNQYLCNELERSKKVKKCDASEGSPQVPRVEFEAVERPCALEELKNVKAAGDPPIVKESKGGTAWNAPSRAARKSRHQNFAVALPAVGGATRTNHPRCEAKHQRLAAPAGGHMDSDGIRVPGRRDGEVGAQEYKGNIARQMLLCCEMCFVQCEAVHQRLRASGRAVTYVFLLVGAIFRETGQTDGVTCEIVFVREALMPSA</sequence>
<comment type="caution">
    <text evidence="1">The sequence shown here is derived from an EMBL/GenBank/DDBJ whole genome shotgun (WGS) entry which is preliminary data.</text>
</comment>
<protein>
    <submittedName>
        <fullName evidence="1">Uncharacterized protein</fullName>
    </submittedName>
</protein>
<organism evidence="1 2">
    <name type="scientific">Mycena metata</name>
    <dbReference type="NCBI Taxonomy" id="1033252"/>
    <lineage>
        <taxon>Eukaryota</taxon>
        <taxon>Fungi</taxon>
        <taxon>Dikarya</taxon>
        <taxon>Basidiomycota</taxon>
        <taxon>Agaricomycotina</taxon>
        <taxon>Agaricomycetes</taxon>
        <taxon>Agaricomycetidae</taxon>
        <taxon>Agaricales</taxon>
        <taxon>Marasmiineae</taxon>
        <taxon>Mycenaceae</taxon>
        <taxon>Mycena</taxon>
    </lineage>
</organism>
<reference evidence="1" key="1">
    <citation type="submission" date="2023-03" db="EMBL/GenBank/DDBJ databases">
        <title>Massive genome expansion in bonnet fungi (Mycena s.s.) driven by repeated elements and novel gene families across ecological guilds.</title>
        <authorList>
            <consortium name="Lawrence Berkeley National Laboratory"/>
            <person name="Harder C.B."/>
            <person name="Miyauchi S."/>
            <person name="Viragh M."/>
            <person name="Kuo A."/>
            <person name="Thoen E."/>
            <person name="Andreopoulos B."/>
            <person name="Lu D."/>
            <person name="Skrede I."/>
            <person name="Drula E."/>
            <person name="Henrissat B."/>
            <person name="Morin E."/>
            <person name="Kohler A."/>
            <person name="Barry K."/>
            <person name="LaButti K."/>
            <person name="Morin E."/>
            <person name="Salamov A."/>
            <person name="Lipzen A."/>
            <person name="Mereny Z."/>
            <person name="Hegedus B."/>
            <person name="Baldrian P."/>
            <person name="Stursova M."/>
            <person name="Weitz H."/>
            <person name="Taylor A."/>
            <person name="Grigoriev I.V."/>
            <person name="Nagy L.G."/>
            <person name="Martin F."/>
            <person name="Kauserud H."/>
        </authorList>
    </citation>
    <scope>NUCLEOTIDE SEQUENCE</scope>
    <source>
        <strain evidence="1">CBHHK182m</strain>
    </source>
</reference>
<dbReference type="Proteomes" id="UP001215598">
    <property type="component" value="Unassembled WGS sequence"/>
</dbReference>
<proteinExistence type="predicted"/>
<evidence type="ECO:0000313" key="2">
    <source>
        <dbReference type="Proteomes" id="UP001215598"/>
    </source>
</evidence>
<name>A0AAD7P3F2_9AGAR</name>
<keyword evidence="2" id="KW-1185">Reference proteome</keyword>
<gene>
    <name evidence="1" type="ORF">B0H16DRAFT_1446297</name>
</gene>
<accession>A0AAD7P3F2</accession>
<dbReference type="AlphaFoldDB" id="A0AAD7P3F2"/>
<dbReference type="EMBL" id="JARKIB010000001">
    <property type="protein sequence ID" value="KAJ7786598.1"/>
    <property type="molecule type" value="Genomic_DNA"/>
</dbReference>